<feature type="domain" description="TFIIS-type" evidence="11">
    <location>
        <begin position="66"/>
        <end position="108"/>
    </location>
</feature>
<dbReference type="SUPFAM" id="SSF57783">
    <property type="entry name" value="Zinc beta-ribbon"/>
    <property type="match status" value="1"/>
</dbReference>
<dbReference type="CDD" id="cd10509">
    <property type="entry name" value="Zn-ribbon_RPC11"/>
    <property type="match status" value="1"/>
</dbReference>
<dbReference type="GO" id="GO:0003899">
    <property type="term" value="F:DNA-directed RNA polymerase activity"/>
    <property type="evidence" value="ECO:0007669"/>
    <property type="project" value="InterPro"/>
</dbReference>
<dbReference type="InterPro" id="IPR001529">
    <property type="entry name" value="Zn_ribbon_RPB9"/>
</dbReference>
<dbReference type="GO" id="GO:0005666">
    <property type="term" value="C:RNA polymerase III complex"/>
    <property type="evidence" value="ECO:0007669"/>
    <property type="project" value="TreeGrafter"/>
</dbReference>
<evidence type="ECO:0000256" key="9">
    <source>
        <dbReference type="PIRSR" id="PIRSR005586-2"/>
    </source>
</evidence>
<dbReference type="InterPro" id="IPR012164">
    <property type="entry name" value="Rpa12/Rpb9/Rpc10/TFS"/>
</dbReference>
<dbReference type="Pfam" id="PF01096">
    <property type="entry name" value="Zn_ribbon_TFIIS"/>
    <property type="match status" value="1"/>
</dbReference>
<name>A0A6V7QNK0_ANACO</name>
<evidence type="ECO:0000256" key="1">
    <source>
        <dbReference type="ARBA" id="ARBA00004123"/>
    </source>
</evidence>
<dbReference type="EMBL" id="LR862137">
    <property type="protein sequence ID" value="CAD1844507.1"/>
    <property type="molecule type" value="Genomic_DNA"/>
</dbReference>
<dbReference type="GO" id="GO:0006386">
    <property type="term" value="P:termination of RNA polymerase III transcription"/>
    <property type="evidence" value="ECO:0007669"/>
    <property type="project" value="TreeGrafter"/>
</dbReference>
<gene>
    <name evidence="12" type="ORF">CB5_LOCUS27718</name>
</gene>
<dbReference type="InterPro" id="IPR001222">
    <property type="entry name" value="Znf_TFIIS"/>
</dbReference>
<dbReference type="PROSITE" id="PS51133">
    <property type="entry name" value="ZF_TFIIS_2"/>
    <property type="match status" value="1"/>
</dbReference>
<keyword evidence="5 8" id="KW-0862">Zinc</keyword>
<proteinExistence type="inferred from homology"/>
<feature type="binding site" evidence="8">
    <location>
        <position position="29"/>
    </location>
    <ligand>
        <name>Zn(2+)</name>
        <dbReference type="ChEBI" id="CHEBI:29105"/>
        <label>1</label>
    </ligand>
</feature>
<dbReference type="GO" id="GO:0008270">
    <property type="term" value="F:zinc ion binding"/>
    <property type="evidence" value="ECO:0007669"/>
    <property type="project" value="UniProtKB-KW"/>
</dbReference>
<evidence type="ECO:0000256" key="7">
    <source>
        <dbReference type="PIRNR" id="PIRNR005586"/>
    </source>
</evidence>
<dbReference type="PANTHER" id="PTHR11239:SF12">
    <property type="entry name" value="DNA-DIRECTED RNA POLYMERASE III SUBUNIT RPC10"/>
    <property type="match status" value="1"/>
</dbReference>
<dbReference type="GO" id="GO:0003676">
    <property type="term" value="F:nucleic acid binding"/>
    <property type="evidence" value="ECO:0007669"/>
    <property type="project" value="InterPro"/>
</dbReference>
<dbReference type="SMART" id="SM00661">
    <property type="entry name" value="RPOL9"/>
    <property type="match status" value="1"/>
</dbReference>
<feature type="binding site" evidence="8">
    <location>
        <position position="26"/>
    </location>
    <ligand>
        <name>Zn(2+)</name>
        <dbReference type="ChEBI" id="CHEBI:29105"/>
        <label>1</label>
    </ligand>
</feature>
<evidence type="ECO:0000256" key="5">
    <source>
        <dbReference type="ARBA" id="ARBA00022833"/>
    </source>
</evidence>
<evidence type="ECO:0000256" key="3">
    <source>
        <dbReference type="ARBA" id="ARBA00022723"/>
    </source>
</evidence>
<evidence type="ECO:0000256" key="10">
    <source>
        <dbReference type="RuleBase" id="RU003474"/>
    </source>
</evidence>
<dbReference type="Gene3D" id="2.20.25.10">
    <property type="match status" value="1"/>
</dbReference>
<keyword evidence="6 7" id="KW-0539">Nucleus</keyword>
<comment type="similarity">
    <text evidence="7 10">Belongs to the archaeal rpoM/eukaryotic RPA12/RPB9/RPC11 RNA polymerase family.</text>
</comment>
<comment type="subcellular location">
    <subcellularLocation>
        <location evidence="1 7">Nucleus</location>
    </subcellularLocation>
</comment>
<keyword evidence="4 9" id="KW-0863">Zinc-finger</keyword>
<feature type="binding site" evidence="8">
    <location>
        <position position="7"/>
    </location>
    <ligand>
        <name>Zn(2+)</name>
        <dbReference type="ChEBI" id="CHEBI:29105"/>
        <label>1</label>
    </ligand>
</feature>
<evidence type="ECO:0000256" key="2">
    <source>
        <dbReference type="ARBA" id="ARBA00022478"/>
    </source>
</evidence>
<dbReference type="SMART" id="SM00440">
    <property type="entry name" value="ZnF_C2C2"/>
    <property type="match status" value="1"/>
</dbReference>
<evidence type="ECO:0000256" key="4">
    <source>
        <dbReference type="ARBA" id="ARBA00022771"/>
    </source>
</evidence>
<accession>A0A6V7QNK0</accession>
<evidence type="ECO:0000256" key="8">
    <source>
        <dbReference type="PIRSR" id="PIRSR005586-1"/>
    </source>
</evidence>
<dbReference type="AlphaFoldDB" id="A0A6V7QNK0"/>
<dbReference type="PIRSF" id="PIRSF005586">
    <property type="entry name" value="RNApol_RpoM"/>
    <property type="match status" value="1"/>
</dbReference>
<feature type="binding site" evidence="8">
    <location>
        <position position="70"/>
    </location>
    <ligand>
        <name>Zn(2+)</name>
        <dbReference type="ChEBI" id="CHEBI:29105"/>
        <label>2</label>
    </ligand>
</feature>
<feature type="binding site" evidence="8">
    <location>
        <position position="98"/>
    </location>
    <ligand>
        <name>Zn(2+)</name>
        <dbReference type="ChEBI" id="CHEBI:29105"/>
        <label>2</label>
    </ligand>
</feature>
<evidence type="ECO:0000256" key="6">
    <source>
        <dbReference type="ARBA" id="ARBA00023242"/>
    </source>
</evidence>
<reference evidence="12" key="1">
    <citation type="submission" date="2020-07" db="EMBL/GenBank/DDBJ databases">
        <authorList>
            <person name="Lin J."/>
        </authorList>
    </citation>
    <scope>NUCLEOTIDE SEQUENCE</scope>
</reference>
<dbReference type="PROSITE" id="PS00466">
    <property type="entry name" value="ZF_TFIIS_1"/>
    <property type="match status" value="1"/>
</dbReference>
<keyword evidence="7 10" id="KW-0804">Transcription</keyword>
<feature type="binding site" evidence="8">
    <location>
        <position position="73"/>
    </location>
    <ligand>
        <name>Zn(2+)</name>
        <dbReference type="ChEBI" id="CHEBI:29105"/>
        <label>2</label>
    </ligand>
</feature>
<organism evidence="12">
    <name type="scientific">Ananas comosus var. bracteatus</name>
    <name type="common">red pineapple</name>
    <dbReference type="NCBI Taxonomy" id="296719"/>
    <lineage>
        <taxon>Eukaryota</taxon>
        <taxon>Viridiplantae</taxon>
        <taxon>Streptophyta</taxon>
        <taxon>Embryophyta</taxon>
        <taxon>Tracheophyta</taxon>
        <taxon>Spermatophyta</taxon>
        <taxon>Magnoliopsida</taxon>
        <taxon>Liliopsida</taxon>
        <taxon>Poales</taxon>
        <taxon>Bromeliaceae</taxon>
        <taxon>Bromelioideae</taxon>
        <taxon>Ananas</taxon>
    </lineage>
</organism>
<feature type="zinc finger region" description="C4-type" evidence="9">
    <location>
        <begin position="4"/>
        <end position="29"/>
    </location>
</feature>
<comment type="function">
    <text evidence="7">DNA-dependent RNA polymerase catalyzes the transcription of DNA into RNA using the four ribonucleoside triphosphates as substrates.</text>
</comment>
<evidence type="ECO:0000259" key="11">
    <source>
        <dbReference type="PROSITE" id="PS51133"/>
    </source>
</evidence>
<dbReference type="InterPro" id="IPR034014">
    <property type="entry name" value="Zn_ribbon_RPC11_C"/>
</dbReference>
<protein>
    <recommendedName>
        <fullName evidence="7">DNA-directed RNA polymerase subunit</fullName>
    </recommendedName>
</protein>
<keyword evidence="3 8" id="KW-0479">Metal-binding</keyword>
<dbReference type="PANTHER" id="PTHR11239">
    <property type="entry name" value="DNA-DIRECTED RNA POLYMERASE"/>
    <property type="match status" value="1"/>
</dbReference>
<evidence type="ECO:0000313" key="12">
    <source>
        <dbReference type="EMBL" id="CAD1844507.1"/>
    </source>
</evidence>
<keyword evidence="2 7" id="KW-0240">DNA-directed RNA polymerase</keyword>
<feature type="binding site" evidence="8">
    <location>
        <position position="4"/>
    </location>
    <ligand>
        <name>Zn(2+)</name>
        <dbReference type="ChEBI" id="CHEBI:29105"/>
        <label>1</label>
    </ligand>
</feature>
<sequence>MEFCPSCTMMLQIESARSGRRLRAFCPACPYVCTFENKLLKKQRLVRKEMEPIFSGDSAMKYAPKTSATCPRCHHGEAYFRQMQIRSADEPMTTFYQCCNENCHFEWRDD</sequence>
<feature type="binding site" evidence="8">
    <location>
        <position position="103"/>
    </location>
    <ligand>
        <name>Zn(2+)</name>
        <dbReference type="ChEBI" id="CHEBI:29105"/>
        <label>2</label>
    </ligand>
</feature>